<dbReference type="AlphaFoldDB" id="A0ABD3ST67"/>
<dbReference type="Proteomes" id="UP001530377">
    <property type="component" value="Unassembled WGS sequence"/>
</dbReference>
<evidence type="ECO:0000256" key="1">
    <source>
        <dbReference type="SAM" id="MobiDB-lite"/>
    </source>
</evidence>
<name>A0ABD3ST67_9STRA</name>
<dbReference type="EMBL" id="JALLPB020000004">
    <property type="protein sequence ID" value="KAL3827407.1"/>
    <property type="molecule type" value="Genomic_DNA"/>
</dbReference>
<evidence type="ECO:0000313" key="2">
    <source>
        <dbReference type="EMBL" id="KAL3827407.1"/>
    </source>
</evidence>
<reference evidence="2 3" key="1">
    <citation type="submission" date="2024-10" db="EMBL/GenBank/DDBJ databases">
        <title>Updated reference genomes for cyclostephanoid diatoms.</title>
        <authorList>
            <person name="Roberts W.R."/>
            <person name="Alverson A.J."/>
        </authorList>
    </citation>
    <scope>NUCLEOTIDE SEQUENCE [LARGE SCALE GENOMIC DNA]</scope>
    <source>
        <strain evidence="2 3">AJA228-03</strain>
    </source>
</reference>
<organism evidence="2 3">
    <name type="scientific">Cyclostephanos tholiformis</name>
    <dbReference type="NCBI Taxonomy" id="382380"/>
    <lineage>
        <taxon>Eukaryota</taxon>
        <taxon>Sar</taxon>
        <taxon>Stramenopiles</taxon>
        <taxon>Ochrophyta</taxon>
        <taxon>Bacillariophyta</taxon>
        <taxon>Coscinodiscophyceae</taxon>
        <taxon>Thalassiosirophycidae</taxon>
        <taxon>Stephanodiscales</taxon>
        <taxon>Stephanodiscaceae</taxon>
        <taxon>Cyclostephanos</taxon>
    </lineage>
</organism>
<keyword evidence="3" id="KW-1185">Reference proteome</keyword>
<sequence>MFGSILSTMFVGYLIESNGGGYADLVAETYAERNMNDDGVEETFLNSLGLNAEQKSETVDMVRAYREKKMRKAGTWTASDEDEKRRSAEEKDMFSDYD</sequence>
<gene>
    <name evidence="2" type="ORF">ACHAXA_003141</name>
</gene>
<proteinExistence type="predicted"/>
<protein>
    <submittedName>
        <fullName evidence="2">Uncharacterized protein</fullName>
    </submittedName>
</protein>
<feature type="compositionally biased region" description="Basic and acidic residues" evidence="1">
    <location>
        <begin position="82"/>
        <end position="98"/>
    </location>
</feature>
<feature type="region of interest" description="Disordered" evidence="1">
    <location>
        <begin position="72"/>
        <end position="98"/>
    </location>
</feature>
<accession>A0ABD3ST67</accession>
<evidence type="ECO:0000313" key="3">
    <source>
        <dbReference type="Proteomes" id="UP001530377"/>
    </source>
</evidence>
<comment type="caution">
    <text evidence="2">The sequence shown here is derived from an EMBL/GenBank/DDBJ whole genome shotgun (WGS) entry which is preliminary data.</text>
</comment>